<proteinExistence type="predicted"/>
<reference evidence="2 3" key="1">
    <citation type="journal article" date="2019" name="Nat. Microbiol.">
        <title>Mediterranean grassland soil C-N compound turnover is dependent on rainfall and depth, and is mediated by genomically divergent microorganisms.</title>
        <authorList>
            <person name="Diamond S."/>
            <person name="Andeer P.F."/>
            <person name="Li Z."/>
            <person name="Crits-Christoph A."/>
            <person name="Burstein D."/>
            <person name="Anantharaman K."/>
            <person name="Lane K.R."/>
            <person name="Thomas B.C."/>
            <person name="Pan C."/>
            <person name="Northen T.R."/>
            <person name="Banfield J.F."/>
        </authorList>
    </citation>
    <scope>NUCLEOTIDE SEQUENCE [LARGE SCALE GENOMIC DNA]</scope>
    <source>
        <strain evidence="2">WS_6</strain>
    </source>
</reference>
<evidence type="ECO:0000259" key="1">
    <source>
        <dbReference type="Pfam" id="PF13860"/>
    </source>
</evidence>
<protein>
    <recommendedName>
        <fullName evidence="1">FlgD/Vpr Ig-like domain-containing protein</fullName>
    </recommendedName>
</protein>
<name>A0A538T8L3_UNCEI</name>
<organism evidence="2 3">
    <name type="scientific">Eiseniibacteriota bacterium</name>
    <dbReference type="NCBI Taxonomy" id="2212470"/>
    <lineage>
        <taxon>Bacteria</taxon>
        <taxon>Candidatus Eiseniibacteriota</taxon>
    </lineage>
</organism>
<dbReference type="InterPro" id="IPR025965">
    <property type="entry name" value="FlgD/Vpr_Ig-like"/>
</dbReference>
<gene>
    <name evidence="2" type="ORF">E6K76_03440</name>
</gene>
<dbReference type="EMBL" id="VBOW01000018">
    <property type="protein sequence ID" value="TMQ59982.1"/>
    <property type="molecule type" value="Genomic_DNA"/>
</dbReference>
<comment type="caution">
    <text evidence="2">The sequence shown here is derived from an EMBL/GenBank/DDBJ whole genome shotgun (WGS) entry which is preliminary data.</text>
</comment>
<accession>A0A538T8L3</accession>
<dbReference type="Proteomes" id="UP000316852">
    <property type="component" value="Unassembled WGS sequence"/>
</dbReference>
<evidence type="ECO:0000313" key="3">
    <source>
        <dbReference type="Proteomes" id="UP000316852"/>
    </source>
</evidence>
<dbReference type="AlphaFoldDB" id="A0A538T8L3"/>
<feature type="domain" description="FlgD/Vpr Ig-like" evidence="1">
    <location>
        <begin position="486"/>
        <end position="536"/>
    </location>
</feature>
<dbReference type="Gene3D" id="2.60.40.4070">
    <property type="match status" value="1"/>
</dbReference>
<sequence>MILRLRSRIRRPFTFLISLAVGLLSLVASAFGYTVRKDQSEFFFQSTPLTYTPGRSTPAVAETTIRHQVYFSDLEAGTSGWSTMNWRAGMPVAWNIVSGTHACTGNSWWCGQVGLPHGDGYGNNWIQSLTTNVPINIAGGTGAQLTFKMRFQSEWSFDWGWILIKGGNAGARWDTLATYSGNFGNSCSNQTVAIPDSFKAVTQPITLQFLFGSDLRVSAEDSTDLWTGWTLDDVAVKTGTTTHFFDDMESGPSKWIAVSPNPGALWHVENSPTTSQPATCFFLNTNVWVPFQGSGFGIVPDFADQMVMTPSMDLQGVFSPATPTTSLRFQFDEWINLPPLNSVYWSLWIQGSNDKTTWTPWRNAFGDFEFSGGNPQCIEGLTKDFNPYDSTRTGFGPSTRYIRLGIRLRDEKAIDGCDCGGPLRLGFGTEGLYFDNLGVYYVYTISGVETVSGVPAAPRPRIQRSFPNPFNPFTTIEFSVPRSGPVRVGIFDVHGRRVATLVNQAMSAGVYRVRWTGKDASGGDVSSGVYYALIQSRGGSGSGRLALIK</sequence>
<dbReference type="Pfam" id="PF13860">
    <property type="entry name" value="FlgD_ig"/>
    <property type="match status" value="1"/>
</dbReference>
<evidence type="ECO:0000313" key="2">
    <source>
        <dbReference type="EMBL" id="TMQ59982.1"/>
    </source>
</evidence>